<protein>
    <submittedName>
        <fullName evidence="1">Uncharacterized protein</fullName>
    </submittedName>
</protein>
<keyword evidence="2" id="KW-1185">Reference proteome</keyword>
<evidence type="ECO:0000313" key="1">
    <source>
        <dbReference type="EMBL" id="GFH27764.1"/>
    </source>
</evidence>
<dbReference type="EMBL" id="BLLF01003609">
    <property type="protein sequence ID" value="GFH27764.1"/>
    <property type="molecule type" value="Genomic_DNA"/>
</dbReference>
<gene>
    <name evidence="1" type="ORF">HaLaN_26141</name>
</gene>
<dbReference type="Proteomes" id="UP000485058">
    <property type="component" value="Unassembled WGS sequence"/>
</dbReference>
<proteinExistence type="predicted"/>
<comment type="caution">
    <text evidence="1">The sequence shown here is derived from an EMBL/GenBank/DDBJ whole genome shotgun (WGS) entry which is preliminary data.</text>
</comment>
<dbReference type="AlphaFoldDB" id="A0A6A0A5J4"/>
<accession>A0A6A0A5J4</accession>
<organism evidence="1 2">
    <name type="scientific">Haematococcus lacustris</name>
    <name type="common">Green alga</name>
    <name type="synonym">Haematococcus pluvialis</name>
    <dbReference type="NCBI Taxonomy" id="44745"/>
    <lineage>
        <taxon>Eukaryota</taxon>
        <taxon>Viridiplantae</taxon>
        <taxon>Chlorophyta</taxon>
        <taxon>core chlorophytes</taxon>
        <taxon>Chlorophyceae</taxon>
        <taxon>CS clade</taxon>
        <taxon>Chlamydomonadales</taxon>
        <taxon>Haematococcaceae</taxon>
        <taxon>Haematococcus</taxon>
    </lineage>
</organism>
<name>A0A6A0A5J4_HAELA</name>
<evidence type="ECO:0000313" key="2">
    <source>
        <dbReference type="Proteomes" id="UP000485058"/>
    </source>
</evidence>
<reference evidence="1 2" key="1">
    <citation type="submission" date="2020-02" db="EMBL/GenBank/DDBJ databases">
        <title>Draft genome sequence of Haematococcus lacustris strain NIES-144.</title>
        <authorList>
            <person name="Morimoto D."/>
            <person name="Nakagawa S."/>
            <person name="Yoshida T."/>
            <person name="Sawayama S."/>
        </authorList>
    </citation>
    <scope>NUCLEOTIDE SEQUENCE [LARGE SCALE GENOMIC DNA]</scope>
    <source>
        <strain evidence="1 2">NIES-144</strain>
    </source>
</reference>
<sequence>MSAATSQLVSIDVTLSAQQAQQAVSLLKLVSEQYAARRD</sequence>